<feature type="signal peptide" evidence="2">
    <location>
        <begin position="1"/>
        <end position="21"/>
    </location>
</feature>
<keyword evidence="4" id="KW-1185">Reference proteome</keyword>
<protein>
    <submittedName>
        <fullName evidence="3">Uncharacterized protein DUF2271</fullName>
    </submittedName>
</protein>
<dbReference type="AlphaFoldDB" id="A0A4R6UAV4"/>
<feature type="compositionally biased region" description="Basic and acidic residues" evidence="1">
    <location>
        <begin position="144"/>
        <end position="156"/>
    </location>
</feature>
<proteinExistence type="predicted"/>
<organism evidence="3 4">
    <name type="scientific">Actinorugispora endophytica</name>
    <dbReference type="NCBI Taxonomy" id="1605990"/>
    <lineage>
        <taxon>Bacteria</taxon>
        <taxon>Bacillati</taxon>
        <taxon>Actinomycetota</taxon>
        <taxon>Actinomycetes</taxon>
        <taxon>Streptosporangiales</taxon>
        <taxon>Nocardiopsidaceae</taxon>
        <taxon>Actinorugispora</taxon>
    </lineage>
</organism>
<evidence type="ECO:0000313" key="3">
    <source>
        <dbReference type="EMBL" id="TDQ43651.1"/>
    </source>
</evidence>
<feature type="compositionally biased region" description="Low complexity" evidence="1">
    <location>
        <begin position="40"/>
        <end position="53"/>
    </location>
</feature>
<dbReference type="Gene3D" id="2.60.40.4070">
    <property type="match status" value="1"/>
</dbReference>
<keyword evidence="2" id="KW-0732">Signal</keyword>
<dbReference type="Pfam" id="PF10029">
    <property type="entry name" value="DUF2271"/>
    <property type="match status" value="1"/>
</dbReference>
<feature type="region of interest" description="Disordered" evidence="1">
    <location>
        <begin position="40"/>
        <end position="61"/>
    </location>
</feature>
<feature type="region of interest" description="Disordered" evidence="1">
    <location>
        <begin position="133"/>
        <end position="156"/>
    </location>
</feature>
<dbReference type="OrthoDB" id="358935at2"/>
<reference evidence="3 4" key="1">
    <citation type="submission" date="2019-03" db="EMBL/GenBank/DDBJ databases">
        <title>Genomic Encyclopedia of Type Strains, Phase IV (KMG-IV): sequencing the most valuable type-strain genomes for metagenomic binning, comparative biology and taxonomic classification.</title>
        <authorList>
            <person name="Goeker M."/>
        </authorList>
    </citation>
    <scope>NUCLEOTIDE SEQUENCE [LARGE SCALE GENOMIC DNA]</scope>
    <source>
        <strain evidence="3 4">DSM 46770</strain>
    </source>
</reference>
<evidence type="ECO:0000256" key="1">
    <source>
        <dbReference type="SAM" id="MobiDB-lite"/>
    </source>
</evidence>
<accession>A0A4R6UAV4</accession>
<dbReference type="InterPro" id="IPR014469">
    <property type="entry name" value="DUF2271"/>
</dbReference>
<feature type="chain" id="PRO_5020543639" evidence="2">
    <location>
        <begin position="22"/>
        <end position="238"/>
    </location>
</feature>
<comment type="caution">
    <text evidence="3">The sequence shown here is derived from an EMBL/GenBank/DDBJ whole genome shotgun (WGS) entry which is preliminary data.</text>
</comment>
<dbReference type="RefSeq" id="WP_133743724.1">
    <property type="nucleotide sequence ID" value="NZ_SNYN01000040.1"/>
</dbReference>
<name>A0A4R6UAV4_9ACTN</name>
<sequence>MSDRRVRLVVPLVVVTGVAAAATGAHFGHQAALETSVSAAPAPGGALAPAPGEEAPPAPATDTLGLVSIEYRLNRLPQSASNQIAIWIEDADGGYVRTLFATSFTANGGYTRRPMSLPLWRETARWESAPEAEVESASRPAQDSGRHTVHWDGTDREGRAVPAGAYTYRVEGNLRWENRVLFTGSITVGGEPDSSRAEAEYLPASAAAESDLVEEVTAVFAPGEPMDPADVTTYTRGS</sequence>
<evidence type="ECO:0000313" key="4">
    <source>
        <dbReference type="Proteomes" id="UP000295281"/>
    </source>
</evidence>
<dbReference type="Proteomes" id="UP000295281">
    <property type="component" value="Unassembled WGS sequence"/>
</dbReference>
<evidence type="ECO:0000256" key="2">
    <source>
        <dbReference type="SAM" id="SignalP"/>
    </source>
</evidence>
<dbReference type="EMBL" id="SNYN01000040">
    <property type="protein sequence ID" value="TDQ43651.1"/>
    <property type="molecule type" value="Genomic_DNA"/>
</dbReference>
<gene>
    <name evidence="3" type="ORF">EV190_14012</name>
</gene>